<reference evidence="1 2" key="1">
    <citation type="submission" date="2018-09" db="EMBL/GenBank/DDBJ databases">
        <authorList>
            <person name="Wang X."/>
            <person name="Du Z."/>
        </authorList>
    </citation>
    <scope>NUCLEOTIDE SEQUENCE [LARGE SCALE GENOMIC DNA]</scope>
    <source>
        <strain evidence="1 2">N3</strain>
    </source>
</reference>
<protein>
    <submittedName>
        <fullName evidence="1">Gliding motility lipoprotein GldH</fullName>
    </submittedName>
</protein>
<dbReference type="AlphaFoldDB" id="A0A418PMP0"/>
<evidence type="ECO:0000313" key="2">
    <source>
        <dbReference type="Proteomes" id="UP000283522"/>
    </source>
</evidence>
<name>A0A418PMP0_9BACT</name>
<dbReference type="EMBL" id="QXML01000011">
    <property type="protein sequence ID" value="RIW12903.1"/>
    <property type="molecule type" value="Genomic_DNA"/>
</dbReference>
<dbReference type="Pfam" id="PF14109">
    <property type="entry name" value="GldH_lipo"/>
    <property type="match status" value="1"/>
</dbReference>
<keyword evidence="1" id="KW-0449">Lipoprotein</keyword>
<organism evidence="1 2">
    <name type="scientific">Algoriphagus lacus</name>
    <dbReference type="NCBI Taxonomy" id="2056311"/>
    <lineage>
        <taxon>Bacteria</taxon>
        <taxon>Pseudomonadati</taxon>
        <taxon>Bacteroidota</taxon>
        <taxon>Cytophagia</taxon>
        <taxon>Cytophagales</taxon>
        <taxon>Cyclobacteriaceae</taxon>
        <taxon>Algoriphagus</taxon>
    </lineage>
</organism>
<dbReference type="Proteomes" id="UP000283522">
    <property type="component" value="Unassembled WGS sequence"/>
</dbReference>
<dbReference type="PROSITE" id="PS51257">
    <property type="entry name" value="PROKAR_LIPOPROTEIN"/>
    <property type="match status" value="1"/>
</dbReference>
<proteinExistence type="predicted"/>
<keyword evidence="2" id="KW-1185">Reference proteome</keyword>
<comment type="caution">
    <text evidence="1">The sequence shown here is derived from an EMBL/GenBank/DDBJ whole genome shotgun (WGS) entry which is preliminary data.</text>
</comment>
<dbReference type="InterPro" id="IPR020018">
    <property type="entry name" value="Motility-assoc_lipoprot_GldH"/>
</dbReference>
<gene>
    <name evidence="1" type="ORF">D0X99_17555</name>
</gene>
<sequence length="153" mass="17279">MEAMNKWRFLTSVLFILTFSCSGDRVFEEFQSFSSLSWNEVDSVSFDLKELKEKGGPKLIAVKFNENYPFSNCYVRVISKDSTGKTLENRLINVPLFDSKTGQPLGTGFGNTFTKYDTLPVAISDQASSLTFLQYMRQEELSGIEAIGLKILK</sequence>
<accession>A0A418PMP0</accession>
<evidence type="ECO:0000313" key="1">
    <source>
        <dbReference type="EMBL" id="RIW12903.1"/>
    </source>
</evidence>